<name>A0AAW1JF27_POPJA</name>
<feature type="region of interest" description="Disordered" evidence="1">
    <location>
        <begin position="1"/>
        <end position="36"/>
    </location>
</feature>
<dbReference type="AlphaFoldDB" id="A0AAW1JF27"/>
<accession>A0AAW1JF27</accession>
<proteinExistence type="predicted"/>
<evidence type="ECO:0000313" key="2">
    <source>
        <dbReference type="EMBL" id="KAK9701839.1"/>
    </source>
</evidence>
<sequence>MAEANTRSYHRFKRQNQGHIYSKIKQNKDRNRYTMDSNPETVDLEISQAKSSESADPVTPKVDVSTSVRLEEEVVNITKEGNLSNTTAEATDVMQVEDVLQMGNSKLEPIEATHAANIETTIVMTDADIVPVSTSTNEDSRNGEVSGTIETTEIAQNIVGPTTKEKVEEIDNKETPPLNKEDDLTLEKLIESTMENADTNLPSSGEKTIENNTITTEDVILNIDVAVHVDAKTSTKVKETEDVILNIDVAVHVDAKTSTKVKDHNEIRDMKSEIVLDKQDPSDSNYEVRNSIG</sequence>
<protein>
    <submittedName>
        <fullName evidence="2">Uncharacterized protein</fullName>
    </submittedName>
</protein>
<evidence type="ECO:0000313" key="3">
    <source>
        <dbReference type="Proteomes" id="UP001458880"/>
    </source>
</evidence>
<keyword evidence="3" id="KW-1185">Reference proteome</keyword>
<dbReference type="Proteomes" id="UP001458880">
    <property type="component" value="Unassembled WGS sequence"/>
</dbReference>
<reference evidence="2 3" key="1">
    <citation type="journal article" date="2024" name="BMC Genomics">
        <title>De novo assembly and annotation of Popillia japonica's genome with initial clues to its potential as an invasive pest.</title>
        <authorList>
            <person name="Cucini C."/>
            <person name="Boschi S."/>
            <person name="Funari R."/>
            <person name="Cardaioli E."/>
            <person name="Iannotti N."/>
            <person name="Marturano G."/>
            <person name="Paoli F."/>
            <person name="Bruttini M."/>
            <person name="Carapelli A."/>
            <person name="Frati F."/>
            <person name="Nardi F."/>
        </authorList>
    </citation>
    <scope>NUCLEOTIDE SEQUENCE [LARGE SCALE GENOMIC DNA]</scope>
    <source>
        <strain evidence="2">DMR45628</strain>
    </source>
</reference>
<dbReference type="EMBL" id="JASPKY010000406">
    <property type="protein sequence ID" value="KAK9701839.1"/>
    <property type="molecule type" value="Genomic_DNA"/>
</dbReference>
<evidence type="ECO:0000256" key="1">
    <source>
        <dbReference type="SAM" id="MobiDB-lite"/>
    </source>
</evidence>
<gene>
    <name evidence="2" type="ORF">QE152_g30338</name>
</gene>
<organism evidence="2 3">
    <name type="scientific">Popillia japonica</name>
    <name type="common">Japanese beetle</name>
    <dbReference type="NCBI Taxonomy" id="7064"/>
    <lineage>
        <taxon>Eukaryota</taxon>
        <taxon>Metazoa</taxon>
        <taxon>Ecdysozoa</taxon>
        <taxon>Arthropoda</taxon>
        <taxon>Hexapoda</taxon>
        <taxon>Insecta</taxon>
        <taxon>Pterygota</taxon>
        <taxon>Neoptera</taxon>
        <taxon>Endopterygota</taxon>
        <taxon>Coleoptera</taxon>
        <taxon>Polyphaga</taxon>
        <taxon>Scarabaeiformia</taxon>
        <taxon>Scarabaeidae</taxon>
        <taxon>Rutelinae</taxon>
        <taxon>Popillia</taxon>
    </lineage>
</organism>
<comment type="caution">
    <text evidence="2">The sequence shown here is derived from an EMBL/GenBank/DDBJ whole genome shotgun (WGS) entry which is preliminary data.</text>
</comment>